<gene>
    <name evidence="1" type="ORF">Aglo03_13410</name>
</gene>
<protein>
    <submittedName>
        <fullName evidence="1">Uncharacterized protein</fullName>
    </submittedName>
</protein>
<dbReference type="RefSeq" id="WP_285608583.1">
    <property type="nucleotide sequence ID" value="NZ_BSSD01000001.1"/>
</dbReference>
<evidence type="ECO:0000313" key="1">
    <source>
        <dbReference type="EMBL" id="GLW90525.1"/>
    </source>
</evidence>
<comment type="caution">
    <text evidence="1">The sequence shown here is derived from an EMBL/GenBank/DDBJ whole genome shotgun (WGS) entry which is preliminary data.</text>
</comment>
<evidence type="ECO:0000313" key="2">
    <source>
        <dbReference type="Proteomes" id="UP001165042"/>
    </source>
</evidence>
<proteinExistence type="predicted"/>
<accession>A0A9W6QIX4</accession>
<keyword evidence="2" id="KW-1185">Reference proteome</keyword>
<sequence>MTGDAFHDVLRAAIERSGLGLERIRYRLVQRGCRVSVATLSHWQSGRRRPERRESLRVLAVLEEVLAVPSGTLVAGPPRPRGPGRQGQRRVAAAVVWPGEPQVPPLLGEVDAQDEFLVRLSHQDLVRLGPDGAERSWLVRLVLRAARSGVSRLPVVSVLDGPHPTGQRLRPIRHCAVGEVRYLPEFGSMVAVLVLDRVLDRGDVIMVEYELLNPPGTARSVRAERKLRFPVREYFIEVDFDPATLPAACRWRAVTEATTARGGPLRLDNAGTAQFAASNAAPGTYAVHWDW</sequence>
<name>A0A9W6QIX4_9PSEU</name>
<dbReference type="EMBL" id="BSSD01000001">
    <property type="protein sequence ID" value="GLW90525.1"/>
    <property type="molecule type" value="Genomic_DNA"/>
</dbReference>
<dbReference type="Proteomes" id="UP001165042">
    <property type="component" value="Unassembled WGS sequence"/>
</dbReference>
<dbReference type="AlphaFoldDB" id="A0A9W6QIX4"/>
<organism evidence="1 2">
    <name type="scientific">Actinokineospora globicatena</name>
    <dbReference type="NCBI Taxonomy" id="103729"/>
    <lineage>
        <taxon>Bacteria</taxon>
        <taxon>Bacillati</taxon>
        <taxon>Actinomycetota</taxon>
        <taxon>Actinomycetes</taxon>
        <taxon>Pseudonocardiales</taxon>
        <taxon>Pseudonocardiaceae</taxon>
        <taxon>Actinokineospora</taxon>
    </lineage>
</organism>
<reference evidence="1" key="1">
    <citation type="submission" date="2023-02" db="EMBL/GenBank/DDBJ databases">
        <title>Actinokineospora globicatena NBRC 15670.</title>
        <authorList>
            <person name="Ichikawa N."/>
            <person name="Sato H."/>
            <person name="Tonouchi N."/>
        </authorList>
    </citation>
    <scope>NUCLEOTIDE SEQUENCE</scope>
    <source>
        <strain evidence="1">NBRC 15670</strain>
    </source>
</reference>